<dbReference type="InterPro" id="IPR045107">
    <property type="entry name" value="SAC3/GANP/THP3"/>
</dbReference>
<dbReference type="FunFam" id="1.25.40.990:FF:000008">
    <property type="entry name" value="Nuclear mRNA export protein SAC3"/>
    <property type="match status" value="1"/>
</dbReference>
<dbReference type="PANTHER" id="PTHR12436">
    <property type="entry name" value="80 KDA MCM3-ASSOCIATED PROTEIN"/>
    <property type="match status" value="1"/>
</dbReference>
<feature type="compositionally biased region" description="Polar residues" evidence="5">
    <location>
        <begin position="935"/>
        <end position="982"/>
    </location>
</feature>
<feature type="compositionally biased region" description="Low complexity" evidence="5">
    <location>
        <begin position="794"/>
        <end position="804"/>
    </location>
</feature>
<feature type="compositionally biased region" description="Polar residues" evidence="5">
    <location>
        <begin position="1140"/>
        <end position="1156"/>
    </location>
</feature>
<feature type="compositionally biased region" description="Polar residues" evidence="5">
    <location>
        <begin position="641"/>
        <end position="650"/>
    </location>
</feature>
<proteinExistence type="inferred from homology"/>
<reference evidence="7 8" key="1">
    <citation type="journal article" date="2016" name="Sci. Rep.">
        <title>Penicillium arizonense, a new, genome sequenced fungal species, reveals a high chemical diversity in secreted metabolites.</title>
        <authorList>
            <person name="Grijseels S."/>
            <person name="Nielsen J.C."/>
            <person name="Randelovic M."/>
            <person name="Nielsen J."/>
            <person name="Nielsen K.F."/>
            <person name="Workman M."/>
            <person name="Frisvad J.C."/>
        </authorList>
    </citation>
    <scope>NUCLEOTIDE SEQUENCE [LARGE SCALE GENOMIC DNA]</scope>
    <source>
        <strain evidence="7 8">CBS 141311</strain>
    </source>
</reference>
<feature type="compositionally biased region" description="Pro residues" evidence="5">
    <location>
        <begin position="660"/>
        <end position="674"/>
    </location>
</feature>
<evidence type="ECO:0000259" key="6">
    <source>
        <dbReference type="Pfam" id="PF03399"/>
    </source>
</evidence>
<gene>
    <name evidence="7" type="ORF">PENARI_c002G03816</name>
</gene>
<feature type="compositionally biased region" description="Low complexity" evidence="5">
    <location>
        <begin position="762"/>
        <end position="775"/>
    </location>
</feature>
<feature type="compositionally biased region" description="Low complexity" evidence="5">
    <location>
        <begin position="680"/>
        <end position="697"/>
    </location>
</feature>
<evidence type="ECO:0000313" key="7">
    <source>
        <dbReference type="EMBL" id="OGE57527.1"/>
    </source>
</evidence>
<feature type="compositionally biased region" description="Low complexity" evidence="5">
    <location>
        <begin position="868"/>
        <end position="927"/>
    </location>
</feature>
<dbReference type="GO" id="GO:0005737">
    <property type="term" value="C:cytoplasm"/>
    <property type="evidence" value="ECO:0007669"/>
    <property type="project" value="TreeGrafter"/>
</dbReference>
<evidence type="ECO:0000256" key="3">
    <source>
        <dbReference type="ARBA" id="ARBA00023242"/>
    </source>
</evidence>
<dbReference type="GO" id="GO:0006406">
    <property type="term" value="P:mRNA export from nucleus"/>
    <property type="evidence" value="ECO:0007669"/>
    <property type="project" value="TreeGrafter"/>
</dbReference>
<dbReference type="PANTHER" id="PTHR12436:SF3">
    <property type="entry name" value="GERMINAL-CENTER ASSOCIATED NUCLEAR PROTEIN"/>
    <property type="match status" value="1"/>
</dbReference>
<dbReference type="STRING" id="1835702.A0A1F5LWJ6"/>
<feature type="region of interest" description="Disordered" evidence="5">
    <location>
        <begin position="1417"/>
        <end position="1520"/>
    </location>
</feature>
<comment type="subcellular location">
    <subcellularLocation>
        <location evidence="1">Nucleus envelope</location>
    </subcellularLocation>
</comment>
<feature type="compositionally biased region" description="Low complexity" evidence="5">
    <location>
        <begin position="815"/>
        <end position="854"/>
    </location>
</feature>
<dbReference type="GeneID" id="34572126"/>
<feature type="region of interest" description="Disordered" evidence="5">
    <location>
        <begin position="1112"/>
        <end position="1287"/>
    </location>
</feature>
<dbReference type="Proteomes" id="UP000177622">
    <property type="component" value="Unassembled WGS sequence"/>
</dbReference>
<comment type="similarity">
    <text evidence="4">Belongs to the SAC3 family.</text>
</comment>
<feature type="domain" description="SAC3/GANP/THP3 conserved" evidence="6">
    <location>
        <begin position="217"/>
        <end position="538"/>
    </location>
</feature>
<protein>
    <recommendedName>
        <fullName evidence="6">SAC3/GANP/THP3 conserved domain-containing protein</fullName>
    </recommendedName>
</protein>
<feature type="region of interest" description="Disordered" evidence="5">
    <location>
        <begin position="1"/>
        <end position="204"/>
    </location>
</feature>
<dbReference type="OrthoDB" id="264795at2759"/>
<accession>A0A1F5LWJ6</accession>
<evidence type="ECO:0000256" key="1">
    <source>
        <dbReference type="ARBA" id="ARBA00004259"/>
    </source>
</evidence>
<keyword evidence="8" id="KW-1185">Reference proteome</keyword>
<feature type="compositionally biased region" description="Polar residues" evidence="5">
    <location>
        <begin position="129"/>
        <end position="157"/>
    </location>
</feature>
<evidence type="ECO:0000256" key="2">
    <source>
        <dbReference type="ARBA" id="ARBA00022553"/>
    </source>
</evidence>
<feature type="compositionally biased region" description="Low complexity" evidence="5">
    <location>
        <begin position="1119"/>
        <end position="1134"/>
    </location>
</feature>
<feature type="compositionally biased region" description="Basic residues" evidence="5">
    <location>
        <begin position="1242"/>
        <end position="1255"/>
    </location>
</feature>
<keyword evidence="2" id="KW-0597">Phosphoprotein</keyword>
<dbReference type="GO" id="GO:0005635">
    <property type="term" value="C:nuclear envelope"/>
    <property type="evidence" value="ECO:0007669"/>
    <property type="project" value="UniProtKB-SubCell"/>
</dbReference>
<feature type="compositionally biased region" description="Polar residues" evidence="5">
    <location>
        <begin position="727"/>
        <end position="743"/>
    </location>
</feature>
<evidence type="ECO:0000256" key="4">
    <source>
        <dbReference type="ARBA" id="ARBA00038443"/>
    </source>
</evidence>
<feature type="compositionally biased region" description="Polar residues" evidence="5">
    <location>
        <begin position="1212"/>
        <end position="1230"/>
    </location>
</feature>
<feature type="compositionally biased region" description="Polar residues" evidence="5">
    <location>
        <begin position="1455"/>
        <end position="1464"/>
    </location>
</feature>
<dbReference type="EMBL" id="LXJU01000002">
    <property type="protein sequence ID" value="OGE57527.1"/>
    <property type="molecule type" value="Genomic_DNA"/>
</dbReference>
<evidence type="ECO:0000256" key="5">
    <source>
        <dbReference type="SAM" id="MobiDB-lite"/>
    </source>
</evidence>
<feature type="compositionally biased region" description="Low complexity" evidence="5">
    <location>
        <begin position="986"/>
        <end position="998"/>
    </location>
</feature>
<dbReference type="Gene3D" id="1.25.40.990">
    <property type="match status" value="1"/>
</dbReference>
<feature type="compositionally biased region" description="Basic and acidic residues" evidence="5">
    <location>
        <begin position="1468"/>
        <end position="1490"/>
    </location>
</feature>
<organism evidence="7 8">
    <name type="scientific">Penicillium arizonense</name>
    <dbReference type="NCBI Taxonomy" id="1835702"/>
    <lineage>
        <taxon>Eukaryota</taxon>
        <taxon>Fungi</taxon>
        <taxon>Dikarya</taxon>
        <taxon>Ascomycota</taxon>
        <taxon>Pezizomycotina</taxon>
        <taxon>Eurotiomycetes</taxon>
        <taxon>Eurotiomycetidae</taxon>
        <taxon>Eurotiales</taxon>
        <taxon>Aspergillaceae</taxon>
        <taxon>Penicillium</taxon>
    </lineage>
</organism>
<comment type="caution">
    <text evidence="7">The sequence shown here is derived from an EMBL/GenBank/DDBJ whole genome shotgun (WGS) entry which is preliminary data.</text>
</comment>
<dbReference type="RefSeq" id="XP_022492950.1">
    <property type="nucleotide sequence ID" value="XM_022627392.1"/>
</dbReference>
<feature type="compositionally biased region" description="Basic and acidic residues" evidence="5">
    <location>
        <begin position="173"/>
        <end position="191"/>
    </location>
</feature>
<dbReference type="InterPro" id="IPR005062">
    <property type="entry name" value="SAC3/GANP/THP3_conserved"/>
</dbReference>
<evidence type="ECO:0000313" key="8">
    <source>
        <dbReference type="Proteomes" id="UP000177622"/>
    </source>
</evidence>
<feature type="compositionally biased region" description="Polar residues" evidence="5">
    <location>
        <begin position="78"/>
        <end position="123"/>
    </location>
</feature>
<dbReference type="GO" id="GO:0070390">
    <property type="term" value="C:transcription export complex 2"/>
    <property type="evidence" value="ECO:0007669"/>
    <property type="project" value="TreeGrafter"/>
</dbReference>
<sequence length="1520" mass="164912">MASPFNPFGGAVSNGQRGGRGAQGSVGRGRGGNSGFAATQFQGNNARGDGKDRGRGRGRGQSQYRGRGRGRGAGAASHTVNGTQQATAGNPGATTSPFARLNQQNSSVASPFGTQPVQQSPFSALQKASPASNFSNNPFAKPAQNMNHQDSAAFSRNGSGGPVGNASSGNYQDRYDKLKLDRAKERQRAIKDGQMADPNQPTSLKQAITPVGTCTSMCPEFERVERIVQKMMDKCEKYFDPATNQLEIMESKMLKRFRRSAAGYDEQLPSDIRTPKTLLQSMNYLIRYVVGGSEPLAIIHKFVWDRTRSIRNDFSVQQLTQEEDVKMAVMCLERIARFHIVSLHLLSNPTNEEQFDRHQEREQLNNTMLSLMYYYDDNRGRIVFPREDEFRAYYILFSIHDQRPDLEARVQKWPADLLASPRVQVALDLFAAAGNTWEYQGALDARRPNAIAQGFYTRFFNIINSPSVPYLMACVAEVYFNHIRQTAIRAIWKAYCRSPVSQQAKNEEWTVEELTRVLHFDDYEQTIRFCEEQDLQLAQHADGALYLNWGSRPVDSIGFSPSSDHSYSETYVESKRAGRSLVAVILGMTIPEAARMGMLDRSLLAKRKDRASDLSDDSRSLFVSDDENQTPAPVIEPNGFVDNTSASDLRTASEGAQFPPVAPSPFQSPFPPPATQLSNPFAQASTSASPSPFSFSQLAEPAQNVEAPAVTTSASPFSFSKPAETPVANTVSPSPLGGSSNPFSFAKPAETSQKTEAPVTLSPFATSSSPFSFAKPAEKTDVPAATPAAPSPFAPVSSSIFSFPKPAEMDQKADAGTAATPTTSSPFKASSSSETSAPKNPFASLSSGTSLPSSQPNPFAASLSAFKPPDTTQTTETPAVTAAAPSSIFKPSTSPPASSTPDFSFLKPSSSLPPSTAAPTAASPFKFTKAPEASQAETPVAASTSVPASIFATSNTSEQSSTAFNNPFASLTPKTSISSSGPGTVAPSAAPSAFSRPSEPSEKAKEPVTASTTAKPLFSFSAGSTNAVPGVSNEADTSFVTPAPQPNGKVDSSAAVSSTPPTSPPPVPGSLPSTSPKTSDTQPAKKRSLAWEQCPTPEQVLSSLFNYTGPLASSAHAKSLSPSQSISSQSGQASKLFDAKSSTYNPLTNPTESSKPLFQGSIAPGSSVQQASLKRPHDDDTTKQRRRSSLKRQSTGASSGNPFKRSVHFEAPSTQQPQEMQMSLSELSQSDAREPKANVSQKRSRSKTTSVHKKRSLDESTETKSNNGPSPKLVKVSDPPTSEEPLYPRFSLSKVLSEPMPKLPILERLERKLAETKALVEPKPLTDQEKKWLEEQKRIRERQVQEDEILLSRARILAHELKNGPGIFDIPKDMPYSPPVDPPINHRRAALLEKVRQLMSQPRIPILIPPRIELQSSPHGYTLNYAPDTPGRASFSPSRSTHSTHPRVEARFRRTASQGSSSISLGIERYRRERDQRAEAERKRKEEEKQKAKKEKKLKKEKENQRVVSVEDDDDVVCLD</sequence>
<name>A0A1F5LWJ6_PENAI</name>
<keyword evidence="3" id="KW-0539">Nucleus</keyword>
<feature type="region of interest" description="Disordered" evidence="5">
    <location>
        <begin position="615"/>
        <end position="1094"/>
    </location>
</feature>
<dbReference type="Pfam" id="PF03399">
    <property type="entry name" value="SAC3_GANP"/>
    <property type="match status" value="1"/>
</dbReference>
<feature type="compositionally biased region" description="Acidic residues" evidence="5">
    <location>
        <begin position="1510"/>
        <end position="1520"/>
    </location>
</feature>
<feature type="compositionally biased region" description="Gly residues" evidence="5">
    <location>
        <begin position="16"/>
        <end position="34"/>
    </location>
</feature>